<dbReference type="RefSeq" id="XP_018290877.1">
    <property type="nucleotide sequence ID" value="XM_018436006.1"/>
</dbReference>
<proteinExistence type="predicted"/>
<feature type="region of interest" description="Disordered" evidence="1">
    <location>
        <begin position="206"/>
        <end position="256"/>
    </location>
</feature>
<dbReference type="GeneID" id="28996912"/>
<feature type="region of interest" description="Disordered" evidence="1">
    <location>
        <begin position="83"/>
        <end position="162"/>
    </location>
</feature>
<gene>
    <name evidence="2" type="ORF">PHYBLDRAFT_169097</name>
</gene>
<dbReference type="EMBL" id="KV440982">
    <property type="protein sequence ID" value="OAD72837.1"/>
    <property type="molecule type" value="Genomic_DNA"/>
</dbReference>
<dbReference type="Proteomes" id="UP000077315">
    <property type="component" value="Unassembled WGS sequence"/>
</dbReference>
<protein>
    <submittedName>
        <fullName evidence="2">Uncharacterized protein</fullName>
    </submittedName>
</protein>
<accession>A0A162PHC0</accession>
<evidence type="ECO:0000313" key="3">
    <source>
        <dbReference type="Proteomes" id="UP000077315"/>
    </source>
</evidence>
<name>A0A162PHC0_PHYB8</name>
<dbReference type="VEuPathDB" id="FungiDB:PHYBLDRAFT_169097"/>
<feature type="compositionally biased region" description="Polar residues" evidence="1">
    <location>
        <begin position="206"/>
        <end position="216"/>
    </location>
</feature>
<evidence type="ECO:0000256" key="1">
    <source>
        <dbReference type="SAM" id="MobiDB-lite"/>
    </source>
</evidence>
<keyword evidence="3" id="KW-1185">Reference proteome</keyword>
<organism evidence="2 3">
    <name type="scientific">Phycomyces blakesleeanus (strain ATCC 8743b / DSM 1359 / FGSC 10004 / NBRC 33097 / NRRL 1555)</name>
    <dbReference type="NCBI Taxonomy" id="763407"/>
    <lineage>
        <taxon>Eukaryota</taxon>
        <taxon>Fungi</taxon>
        <taxon>Fungi incertae sedis</taxon>
        <taxon>Mucoromycota</taxon>
        <taxon>Mucoromycotina</taxon>
        <taxon>Mucoromycetes</taxon>
        <taxon>Mucorales</taxon>
        <taxon>Phycomycetaceae</taxon>
        <taxon>Phycomyces</taxon>
    </lineage>
</organism>
<dbReference type="AlphaFoldDB" id="A0A162PHC0"/>
<sequence length="426" mass="47809">MLSPSSEAILNVVVYPRDSVFSNENVIGWCLATHSYLLGLLMTNALCDLASHSPTTSTSSDKPSRLKRFSRWTQSISLLNKLRRPKPKPDIRRQSSTQVRQVDAELPRRLSYSSKSKPHPPPPEDDDQTLEQPTIDRLYESPTKVLPTLSSLSPPPRHTMSRKNRIQSMQLGDLATVHVAVPIQRPRTMASRPCVLRLSLDVEQHSTLSHASTLSNDSEDRSSTYTSQSVSRPGLGSNRRSDPMTPFRSGTLGSIRQSDLSNHNDFFVNRASSRLSLIERRRRRSPQTVPDDGRLLLALSDHSSVTDVAWQERGLISFDRDVSRQEAMLALEGRRTSDTTISSFGRDKPSYDNDFSINDTSLRRRSTLDEQEVVRRHLLEDTSLHIIPENTNTPPSSANLKARTPSLIYFPSSPSSIGSIEHDNHD</sequence>
<dbReference type="OrthoDB" id="2277003at2759"/>
<evidence type="ECO:0000313" key="2">
    <source>
        <dbReference type="EMBL" id="OAD72837.1"/>
    </source>
</evidence>
<dbReference type="InParanoid" id="A0A162PHC0"/>
<feature type="compositionally biased region" description="Low complexity" evidence="1">
    <location>
        <begin position="141"/>
        <end position="152"/>
    </location>
</feature>
<reference evidence="3" key="1">
    <citation type="submission" date="2015-06" db="EMBL/GenBank/DDBJ databases">
        <title>Expansion of signal transduction pathways in fungi by whole-genome duplication.</title>
        <authorList>
            <consortium name="DOE Joint Genome Institute"/>
            <person name="Corrochano L.M."/>
            <person name="Kuo A."/>
            <person name="Marcet-Houben M."/>
            <person name="Polaino S."/>
            <person name="Salamov A."/>
            <person name="Villalobos J.M."/>
            <person name="Alvarez M.I."/>
            <person name="Avalos J."/>
            <person name="Benito E.P."/>
            <person name="Benoit I."/>
            <person name="Burger G."/>
            <person name="Camino L.P."/>
            <person name="Canovas D."/>
            <person name="Cerda-Olmedo E."/>
            <person name="Cheng J.-F."/>
            <person name="Dominguez A."/>
            <person name="Elias M."/>
            <person name="Eslava A.P."/>
            <person name="Glaser F."/>
            <person name="Grimwood J."/>
            <person name="Gutierrez G."/>
            <person name="Heitman J."/>
            <person name="Henrissat B."/>
            <person name="Iturriaga E.A."/>
            <person name="Lang B.F."/>
            <person name="Lavin J.L."/>
            <person name="Lee S."/>
            <person name="Li W."/>
            <person name="Lindquist E."/>
            <person name="Lopez-Garcia S."/>
            <person name="Luque E.M."/>
            <person name="Marcos A.T."/>
            <person name="Martin J."/>
            <person name="McCluskey K."/>
            <person name="Medina H.R."/>
            <person name="Miralles-Duran A."/>
            <person name="Miyazaki A."/>
            <person name="Munoz-Torres E."/>
            <person name="Oguiza J.A."/>
            <person name="Ohm R."/>
            <person name="Olmedo M."/>
            <person name="Orejas M."/>
            <person name="Ortiz-Castellanos L."/>
            <person name="Pisabarro A.G."/>
            <person name="Rodriguez-Romero J."/>
            <person name="Ruiz-Herrera J."/>
            <person name="Ruiz-Vazquez R."/>
            <person name="Sanz C."/>
            <person name="Schackwitz W."/>
            <person name="Schmutz J."/>
            <person name="Shahriari M."/>
            <person name="Shelest E."/>
            <person name="Silva-Franco F."/>
            <person name="Soanes D."/>
            <person name="Syed K."/>
            <person name="Tagua V.G."/>
            <person name="Talbot N.J."/>
            <person name="Thon M."/>
            <person name="De vries R.P."/>
            <person name="Wiebenga A."/>
            <person name="Yadav J.S."/>
            <person name="Braun E.L."/>
            <person name="Baker S."/>
            <person name="Garre V."/>
            <person name="Horwitz B."/>
            <person name="Torres-Martinez S."/>
            <person name="Idnurm A."/>
            <person name="Herrera-Estrella A."/>
            <person name="Gabaldon T."/>
            <person name="Grigoriev I.V."/>
        </authorList>
    </citation>
    <scope>NUCLEOTIDE SEQUENCE [LARGE SCALE GENOMIC DNA]</scope>
    <source>
        <strain evidence="3">NRRL 1555(-)</strain>
    </source>
</reference>